<dbReference type="EMBL" id="SLXM01000001">
    <property type="protein sequence ID" value="TCP27930.1"/>
    <property type="molecule type" value="Genomic_DNA"/>
</dbReference>
<evidence type="ECO:0008006" key="4">
    <source>
        <dbReference type="Google" id="ProtNLM"/>
    </source>
</evidence>
<dbReference type="AlphaFoldDB" id="A0A4R2P016"/>
<comment type="caution">
    <text evidence="2">The sequence shown here is derived from an EMBL/GenBank/DDBJ whole genome shotgun (WGS) entry which is preliminary data.</text>
</comment>
<feature type="transmembrane region" description="Helical" evidence="1">
    <location>
        <begin position="52"/>
        <end position="70"/>
    </location>
</feature>
<dbReference type="Gene3D" id="3.30.700.10">
    <property type="entry name" value="Glycoprotein, Type 4 Pilin"/>
    <property type="match status" value="1"/>
</dbReference>
<dbReference type="SUPFAM" id="SSF54523">
    <property type="entry name" value="Pili subunits"/>
    <property type="match status" value="1"/>
</dbReference>
<evidence type="ECO:0000313" key="3">
    <source>
        <dbReference type="Proteomes" id="UP000294564"/>
    </source>
</evidence>
<proteinExistence type="predicted"/>
<evidence type="ECO:0000313" key="2">
    <source>
        <dbReference type="EMBL" id="TCP27930.1"/>
    </source>
</evidence>
<dbReference type="Proteomes" id="UP000294564">
    <property type="component" value="Unassembled WGS sequence"/>
</dbReference>
<name>A0A4R2P016_9FLAO</name>
<keyword evidence="1" id="KW-0812">Transmembrane</keyword>
<dbReference type="RefSeq" id="WP_132791338.1">
    <property type="nucleotide sequence ID" value="NZ_SLXM01000001.1"/>
</dbReference>
<keyword evidence="1" id="KW-1133">Transmembrane helix</keyword>
<evidence type="ECO:0000256" key="1">
    <source>
        <dbReference type="SAM" id="Phobius"/>
    </source>
</evidence>
<sequence>MLELIAGILELLSSAALNIQEFFFRRKREKRRKFEEENKLPKKRMISPFQRLDILLGVCLIIYIIGRVYIVPSIVSENKTNKRATEIKELLEKEKEVFGSYPLQLHIIKRGNPLRENLLIDGWGTNFKYKIIENSYSLTSAGKDGEFDTEDDIIF</sequence>
<dbReference type="InterPro" id="IPR045584">
    <property type="entry name" value="Pilin-like"/>
</dbReference>
<keyword evidence="1" id="KW-0472">Membrane</keyword>
<organism evidence="2 3">
    <name type="scientific">Tenacibaculum skagerrakense</name>
    <dbReference type="NCBI Taxonomy" id="186571"/>
    <lineage>
        <taxon>Bacteria</taxon>
        <taxon>Pseudomonadati</taxon>
        <taxon>Bacteroidota</taxon>
        <taxon>Flavobacteriia</taxon>
        <taxon>Flavobacteriales</taxon>
        <taxon>Flavobacteriaceae</taxon>
        <taxon>Tenacibaculum</taxon>
    </lineage>
</organism>
<reference evidence="2 3" key="1">
    <citation type="submission" date="2019-03" db="EMBL/GenBank/DDBJ databases">
        <title>Genomic Encyclopedia of Type Strains, Phase IV (KMG-IV): sequencing the most valuable type-strain genomes for metagenomic binning, comparative biology and taxonomic classification.</title>
        <authorList>
            <person name="Goeker M."/>
        </authorList>
    </citation>
    <scope>NUCLEOTIDE SEQUENCE [LARGE SCALE GENOMIC DNA]</scope>
    <source>
        <strain evidence="2 3">DSM 14836</strain>
    </source>
</reference>
<gene>
    <name evidence="2" type="ORF">EV195_10189</name>
</gene>
<protein>
    <recommendedName>
        <fullName evidence="4">Type II secretion system protein GspG C-terminal domain-containing protein</fullName>
    </recommendedName>
</protein>
<dbReference type="OrthoDB" id="1447786at2"/>
<accession>A0A4R2P016</accession>
<keyword evidence="3" id="KW-1185">Reference proteome</keyword>